<dbReference type="EMBL" id="AOLS01000072">
    <property type="protein sequence ID" value="EMA14879.1"/>
    <property type="molecule type" value="Genomic_DNA"/>
</dbReference>
<accession>M0K413</accession>
<reference evidence="1 2" key="1">
    <citation type="journal article" date="2014" name="PLoS Genet.">
        <title>Phylogenetically driven sequencing of extremely halophilic archaea reveals strategies for static and dynamic osmo-response.</title>
        <authorList>
            <person name="Becker E.A."/>
            <person name="Seitzer P.M."/>
            <person name="Tritt A."/>
            <person name="Larsen D."/>
            <person name="Krusor M."/>
            <person name="Yao A.I."/>
            <person name="Wu D."/>
            <person name="Madern D."/>
            <person name="Eisen J.A."/>
            <person name="Darling A.E."/>
            <person name="Facciotti M.T."/>
        </authorList>
    </citation>
    <scope>NUCLEOTIDE SEQUENCE [LARGE SCALE GENOMIC DNA]</scope>
    <source>
        <strain evidence="1 2">ATCC 33799</strain>
    </source>
</reference>
<evidence type="ECO:0000313" key="1">
    <source>
        <dbReference type="EMBL" id="EMA14879.1"/>
    </source>
</evidence>
<keyword evidence="2" id="KW-1185">Reference proteome</keyword>
<evidence type="ECO:0000313" key="2">
    <source>
        <dbReference type="Proteomes" id="UP000011687"/>
    </source>
</evidence>
<protein>
    <submittedName>
        <fullName evidence="1">Uncharacterized protein</fullName>
    </submittedName>
</protein>
<comment type="caution">
    <text evidence="1">The sequence shown here is derived from an EMBL/GenBank/DDBJ whole genome shotgun (WGS) entry which is preliminary data.</text>
</comment>
<name>M0K413_9EURY</name>
<sequence>MFGLELVAYPDRYTASLHVLATGDWTEEGQVFDVHDVEILTQQVPWVVVTGGADRYHFPDPQAAAFGEARPACGGGNHGATYRVVRSSTVIPTYSGCKDCLRHEKPVSLESVTCPSCSKAICHGTVQGGAVGAVDGLSITCPRCGFDGVADVVLDH</sequence>
<dbReference type="AlphaFoldDB" id="M0K413"/>
<organism evidence="1 2">
    <name type="scientific">Haloarcula marismortui ATCC 33799</name>
    <dbReference type="NCBI Taxonomy" id="662475"/>
    <lineage>
        <taxon>Archaea</taxon>
        <taxon>Methanobacteriati</taxon>
        <taxon>Methanobacteriota</taxon>
        <taxon>Stenosarchaea group</taxon>
        <taxon>Halobacteria</taxon>
        <taxon>Halobacteriales</taxon>
        <taxon>Haloarculaceae</taxon>
        <taxon>Haloarcula</taxon>
    </lineage>
</organism>
<dbReference type="PATRIC" id="fig|662475.6.peg.2999"/>
<proteinExistence type="predicted"/>
<dbReference type="Proteomes" id="UP000011687">
    <property type="component" value="Unassembled WGS sequence"/>
</dbReference>
<gene>
    <name evidence="1" type="ORF">C435_15302</name>
</gene>